<feature type="compositionally biased region" description="Polar residues" evidence="1">
    <location>
        <begin position="245"/>
        <end position="254"/>
    </location>
</feature>
<feature type="compositionally biased region" description="Basic residues" evidence="1">
    <location>
        <begin position="487"/>
        <end position="496"/>
    </location>
</feature>
<feature type="compositionally biased region" description="Polar residues" evidence="1">
    <location>
        <begin position="91"/>
        <end position="104"/>
    </location>
</feature>
<dbReference type="AlphaFoldDB" id="A0A1C7NHN3"/>
<accession>A0A1C7NHN3</accession>
<feature type="region of interest" description="Disordered" evidence="1">
    <location>
        <begin position="428"/>
        <end position="451"/>
    </location>
</feature>
<feature type="compositionally biased region" description="Polar residues" evidence="1">
    <location>
        <begin position="464"/>
        <end position="478"/>
    </location>
</feature>
<feature type="region of interest" description="Disordered" evidence="1">
    <location>
        <begin position="464"/>
        <end position="524"/>
    </location>
</feature>
<feature type="compositionally biased region" description="Basic and acidic residues" evidence="1">
    <location>
        <begin position="105"/>
        <end position="116"/>
    </location>
</feature>
<reference evidence="2 3" key="1">
    <citation type="submission" date="2016-03" db="EMBL/GenBank/DDBJ databases">
        <title>Choanephora cucurbitarum.</title>
        <authorList>
            <person name="Min B."/>
            <person name="Park H."/>
            <person name="Park J.-H."/>
            <person name="Shin H.-D."/>
            <person name="Choi I.-G."/>
        </authorList>
    </citation>
    <scope>NUCLEOTIDE SEQUENCE [LARGE SCALE GENOMIC DNA]</scope>
    <source>
        <strain evidence="2 3">KUS-F28377</strain>
    </source>
</reference>
<dbReference type="EMBL" id="LUGH01000148">
    <property type="protein sequence ID" value="OBZ88508.1"/>
    <property type="molecule type" value="Genomic_DNA"/>
</dbReference>
<feature type="region of interest" description="Disordered" evidence="1">
    <location>
        <begin position="202"/>
        <end position="256"/>
    </location>
</feature>
<protein>
    <submittedName>
        <fullName evidence="2">Uncharacterized protein</fullName>
    </submittedName>
</protein>
<feature type="compositionally biased region" description="Basic and acidic residues" evidence="1">
    <location>
        <begin position="323"/>
        <end position="342"/>
    </location>
</feature>
<gene>
    <name evidence="2" type="ORF">A0J61_03440</name>
</gene>
<feature type="compositionally biased region" description="Basic and acidic residues" evidence="1">
    <location>
        <begin position="213"/>
        <end position="222"/>
    </location>
</feature>
<feature type="compositionally biased region" description="Polar residues" evidence="1">
    <location>
        <begin position="223"/>
        <end position="233"/>
    </location>
</feature>
<feature type="compositionally biased region" description="Polar residues" evidence="1">
    <location>
        <begin position="308"/>
        <end position="320"/>
    </location>
</feature>
<dbReference type="Proteomes" id="UP000093000">
    <property type="component" value="Unassembled WGS sequence"/>
</dbReference>
<evidence type="ECO:0000256" key="1">
    <source>
        <dbReference type="SAM" id="MobiDB-lite"/>
    </source>
</evidence>
<feature type="compositionally biased region" description="Polar residues" evidence="1">
    <location>
        <begin position="428"/>
        <end position="443"/>
    </location>
</feature>
<feature type="compositionally biased region" description="Low complexity" evidence="1">
    <location>
        <begin position="202"/>
        <end position="212"/>
    </location>
</feature>
<sequence length="524" mass="59513">MSPSLRKHKVNSLRKKDAMWIYKHPQGLQILEDELNERRKKRAARQNRFVKRTVNFKSINQPHEQTIIPVVKKSYSHNQEKDRSEQKFTETNRSARQLHQTYSRTKMERSKSLRDEPKIQEAETMVESLQVVPSRKSTMDKPRLLEIANTPPTNTLSQARQKLLSVQQKSNDSFDRSANKTDPHLVRKKGIVSSFITAFEGPASSSASVPSSKNRDKNDIKSSPKQKLQTSQPDFVRESPKIQEYKSSPINMPQKSEPICDSYFTMNPLSLSNGLPPRYYTSSPESVSSLEKEEFSKSSGLIQRGDSESSISIYSPQLSPELSVDHDRSISASEERNKRNDDISEGLRPGIKKQVSFSEQLLTYIPEELDDSHSVVSSTCSSEILTPVFAHAQLPIKTEFVSNIDHRLSNEFSPVKKIMVTEKRTTDVQNRIANSQSARSESPVTKRPSIVPRKLSSKLLDMFQQKTSSTANSSPSTEPKQELVHLTKTRPRKPASLKKPTYPAATAQPDWRNRATNKKYEFVA</sequence>
<feature type="compositionally biased region" description="Basic and acidic residues" evidence="1">
    <location>
        <begin position="235"/>
        <end position="244"/>
    </location>
</feature>
<name>A0A1C7NHN3_9FUNG</name>
<evidence type="ECO:0000313" key="2">
    <source>
        <dbReference type="EMBL" id="OBZ88508.1"/>
    </source>
</evidence>
<dbReference type="OrthoDB" id="2279843at2759"/>
<proteinExistence type="predicted"/>
<evidence type="ECO:0000313" key="3">
    <source>
        <dbReference type="Proteomes" id="UP000093000"/>
    </source>
</evidence>
<organism evidence="2 3">
    <name type="scientific">Choanephora cucurbitarum</name>
    <dbReference type="NCBI Taxonomy" id="101091"/>
    <lineage>
        <taxon>Eukaryota</taxon>
        <taxon>Fungi</taxon>
        <taxon>Fungi incertae sedis</taxon>
        <taxon>Mucoromycota</taxon>
        <taxon>Mucoromycotina</taxon>
        <taxon>Mucoromycetes</taxon>
        <taxon>Mucorales</taxon>
        <taxon>Mucorineae</taxon>
        <taxon>Choanephoraceae</taxon>
        <taxon>Choanephoroideae</taxon>
        <taxon>Choanephora</taxon>
    </lineage>
</organism>
<comment type="caution">
    <text evidence="2">The sequence shown here is derived from an EMBL/GenBank/DDBJ whole genome shotgun (WGS) entry which is preliminary data.</text>
</comment>
<feature type="region of interest" description="Disordered" evidence="1">
    <location>
        <begin position="74"/>
        <end position="116"/>
    </location>
</feature>
<keyword evidence="3" id="KW-1185">Reference proteome</keyword>
<feature type="region of interest" description="Disordered" evidence="1">
    <location>
        <begin position="298"/>
        <end position="347"/>
    </location>
</feature>
<dbReference type="InParanoid" id="A0A1C7NHN3"/>
<feature type="compositionally biased region" description="Basic and acidic residues" evidence="1">
    <location>
        <begin position="78"/>
        <end position="90"/>
    </location>
</feature>